<dbReference type="PANTHER" id="PTHR30390">
    <property type="entry name" value="SEDOHEPTULOSE 7-PHOSPHATE ISOMERASE / DNAA INITIATOR-ASSOCIATING FACTOR FOR REPLICATION INITIATION"/>
    <property type="match status" value="1"/>
</dbReference>
<dbReference type="GO" id="GO:0046872">
    <property type="term" value="F:metal ion binding"/>
    <property type="evidence" value="ECO:0007669"/>
    <property type="project" value="UniProtKB-KW"/>
</dbReference>
<accession>A0A382DGZ7</accession>
<feature type="domain" description="SIS" evidence="11">
    <location>
        <begin position="32"/>
        <end position="198"/>
    </location>
</feature>
<evidence type="ECO:0000256" key="9">
    <source>
        <dbReference type="ARBA" id="ARBA00023235"/>
    </source>
</evidence>
<evidence type="ECO:0000256" key="1">
    <source>
        <dbReference type="ARBA" id="ARBA00000348"/>
    </source>
</evidence>
<dbReference type="GO" id="GO:0008968">
    <property type="term" value="F:D-sedoheptulose 7-phosphate isomerase activity"/>
    <property type="evidence" value="ECO:0007669"/>
    <property type="project" value="InterPro"/>
</dbReference>
<evidence type="ECO:0000256" key="10">
    <source>
        <dbReference type="ARBA" id="ARBA00023277"/>
    </source>
</evidence>
<evidence type="ECO:0000256" key="5">
    <source>
        <dbReference type="ARBA" id="ARBA00012580"/>
    </source>
</evidence>
<sequence>MDLEQRIRQQFESSASTALDTSAAIGTEILQAAQRLVTTHGRQGKTLICGNGGSAADALHFSAELLCRYQRERPPLAAIALSADTATITATANDYAFDQIFSRQINALGRPGDLLITITTSGNSPNILEAVKAAAGIGLDVVALTGRGGGALAGLLRETDIELRIPSDSTARIQEAHAIIIHSICDLIDLHITGEFQL</sequence>
<organism evidence="12">
    <name type="scientific">marine metagenome</name>
    <dbReference type="NCBI Taxonomy" id="408172"/>
    <lineage>
        <taxon>unclassified sequences</taxon>
        <taxon>metagenomes</taxon>
        <taxon>ecological metagenomes</taxon>
    </lineage>
</organism>
<proteinExistence type="inferred from homology"/>
<evidence type="ECO:0000259" key="11">
    <source>
        <dbReference type="PROSITE" id="PS51464"/>
    </source>
</evidence>
<keyword evidence="6" id="KW-0963">Cytoplasm</keyword>
<dbReference type="InterPro" id="IPR046348">
    <property type="entry name" value="SIS_dom_sf"/>
</dbReference>
<comment type="subcellular location">
    <subcellularLocation>
        <location evidence="3">Cytoplasm</location>
    </subcellularLocation>
</comment>
<dbReference type="AlphaFoldDB" id="A0A382DGZ7"/>
<dbReference type="CDD" id="cd05006">
    <property type="entry name" value="SIS_GmhA"/>
    <property type="match status" value="1"/>
</dbReference>
<gene>
    <name evidence="12" type="ORF">METZ01_LOCUS190359</name>
</gene>
<dbReference type="InterPro" id="IPR001347">
    <property type="entry name" value="SIS_dom"/>
</dbReference>
<dbReference type="InterPro" id="IPR050099">
    <property type="entry name" value="SIS_GmhA/DiaA_subfam"/>
</dbReference>
<dbReference type="SUPFAM" id="SSF53697">
    <property type="entry name" value="SIS domain"/>
    <property type="match status" value="1"/>
</dbReference>
<dbReference type="PROSITE" id="PS51464">
    <property type="entry name" value="SIS"/>
    <property type="match status" value="1"/>
</dbReference>
<dbReference type="PANTHER" id="PTHR30390:SF6">
    <property type="entry name" value="DNAA INITIATOR-ASSOCIATING PROTEIN DIAA"/>
    <property type="match status" value="1"/>
</dbReference>
<keyword evidence="9" id="KW-0413">Isomerase</keyword>
<protein>
    <recommendedName>
        <fullName evidence="5">D-sedoheptulose-7-phosphate isomerase</fullName>
        <ecNumber evidence="5">5.3.1.28</ecNumber>
    </recommendedName>
</protein>
<comment type="catalytic activity">
    <reaction evidence="1">
        <text>2 D-sedoheptulose 7-phosphate = D-glycero-alpha-D-manno-heptose 7-phosphate + D-glycero-beta-D-manno-heptose 7-phosphate</text>
        <dbReference type="Rhea" id="RHEA:27489"/>
        <dbReference type="ChEBI" id="CHEBI:57483"/>
        <dbReference type="ChEBI" id="CHEBI:60203"/>
        <dbReference type="ChEBI" id="CHEBI:60204"/>
        <dbReference type="EC" id="5.3.1.28"/>
    </reaction>
</comment>
<evidence type="ECO:0000313" key="12">
    <source>
        <dbReference type="EMBL" id="SVB37505.1"/>
    </source>
</evidence>
<dbReference type="GO" id="GO:1901135">
    <property type="term" value="P:carbohydrate derivative metabolic process"/>
    <property type="evidence" value="ECO:0007669"/>
    <property type="project" value="InterPro"/>
</dbReference>
<keyword evidence="8" id="KW-0862">Zinc</keyword>
<dbReference type="Gene3D" id="3.40.50.10490">
    <property type="entry name" value="Glucose-6-phosphate isomerase like protein, domain 1"/>
    <property type="match status" value="1"/>
</dbReference>
<evidence type="ECO:0000256" key="7">
    <source>
        <dbReference type="ARBA" id="ARBA00022723"/>
    </source>
</evidence>
<dbReference type="Pfam" id="PF13580">
    <property type="entry name" value="SIS_2"/>
    <property type="match status" value="1"/>
</dbReference>
<dbReference type="GO" id="GO:0005737">
    <property type="term" value="C:cytoplasm"/>
    <property type="evidence" value="ECO:0007669"/>
    <property type="project" value="UniProtKB-SubCell"/>
</dbReference>
<evidence type="ECO:0000256" key="6">
    <source>
        <dbReference type="ARBA" id="ARBA00022490"/>
    </source>
</evidence>
<evidence type="ECO:0000256" key="2">
    <source>
        <dbReference type="ARBA" id="ARBA00001947"/>
    </source>
</evidence>
<comment type="cofactor">
    <cofactor evidence="2">
        <name>Zn(2+)</name>
        <dbReference type="ChEBI" id="CHEBI:29105"/>
    </cofactor>
</comment>
<evidence type="ECO:0000256" key="8">
    <source>
        <dbReference type="ARBA" id="ARBA00022833"/>
    </source>
</evidence>
<dbReference type="InterPro" id="IPR004515">
    <property type="entry name" value="Phosphoheptose_Isoase"/>
</dbReference>
<reference evidence="12" key="1">
    <citation type="submission" date="2018-05" db="EMBL/GenBank/DDBJ databases">
        <authorList>
            <person name="Lanie J.A."/>
            <person name="Ng W.-L."/>
            <person name="Kazmierczak K.M."/>
            <person name="Andrzejewski T.M."/>
            <person name="Davidsen T.M."/>
            <person name="Wayne K.J."/>
            <person name="Tettelin H."/>
            <person name="Glass J.I."/>
            <person name="Rusch D."/>
            <person name="Podicherti R."/>
            <person name="Tsui H.-C.T."/>
            <person name="Winkler M.E."/>
        </authorList>
    </citation>
    <scope>NUCLEOTIDE SEQUENCE</scope>
</reference>
<dbReference type="HAMAP" id="MF_00067">
    <property type="entry name" value="GmhA"/>
    <property type="match status" value="1"/>
</dbReference>
<name>A0A382DGZ7_9ZZZZ</name>
<keyword evidence="7" id="KW-0479">Metal-binding</keyword>
<dbReference type="GO" id="GO:0097367">
    <property type="term" value="F:carbohydrate derivative binding"/>
    <property type="evidence" value="ECO:0007669"/>
    <property type="project" value="InterPro"/>
</dbReference>
<dbReference type="InterPro" id="IPR035461">
    <property type="entry name" value="GmhA/DiaA"/>
</dbReference>
<evidence type="ECO:0000256" key="4">
    <source>
        <dbReference type="ARBA" id="ARBA00009894"/>
    </source>
</evidence>
<dbReference type="EC" id="5.3.1.28" evidence="5"/>
<evidence type="ECO:0000256" key="3">
    <source>
        <dbReference type="ARBA" id="ARBA00004496"/>
    </source>
</evidence>
<comment type="similarity">
    <text evidence="4">Belongs to the SIS family. GmhA subfamily.</text>
</comment>
<keyword evidence="10" id="KW-0119">Carbohydrate metabolism</keyword>
<dbReference type="EMBL" id="UINC01039268">
    <property type="protein sequence ID" value="SVB37505.1"/>
    <property type="molecule type" value="Genomic_DNA"/>
</dbReference>